<evidence type="ECO:0000256" key="2">
    <source>
        <dbReference type="ARBA" id="ARBA00007786"/>
    </source>
</evidence>
<dbReference type="SUPFAM" id="SSF101148">
    <property type="entry name" value="Plant invertase/pectin methylesterase inhibitor"/>
    <property type="match status" value="1"/>
</dbReference>
<dbReference type="STRING" id="93759.A0A1R3JT83"/>
<sequence>MSSSIQTISAACSTDKNSTKTYKNFIKSACNTTRYPKDCNKALSPYASAIKADWVKLCNTSLTLTLNAASNTSSSIDLVSKMKGLSPSEAGIIRECAENVGDAIDELKESLEAMGGGSQGSDRKAQMNNIRTWVSAALTDEFTCTDDFQGQKVRKAIRDTITKSVLNLAKMTSNCLALFNFLN</sequence>
<evidence type="ECO:0000256" key="3">
    <source>
        <dbReference type="ARBA" id="ARBA00013229"/>
    </source>
</evidence>
<dbReference type="NCBIfam" id="TIGR01614">
    <property type="entry name" value="PME_inhib"/>
    <property type="match status" value="1"/>
</dbReference>
<dbReference type="GO" id="GO:0030599">
    <property type="term" value="F:pectinesterase activity"/>
    <property type="evidence" value="ECO:0007669"/>
    <property type="project" value="UniProtKB-EC"/>
</dbReference>
<evidence type="ECO:0000313" key="10">
    <source>
        <dbReference type="Proteomes" id="UP000187203"/>
    </source>
</evidence>
<feature type="domain" description="Pectinesterase inhibitor" evidence="8">
    <location>
        <begin position="21"/>
        <end position="178"/>
    </location>
</feature>
<evidence type="ECO:0000256" key="6">
    <source>
        <dbReference type="ARBA" id="ARBA00023180"/>
    </source>
</evidence>
<evidence type="ECO:0000256" key="4">
    <source>
        <dbReference type="ARBA" id="ARBA00022729"/>
    </source>
</evidence>
<keyword evidence="5" id="KW-1015">Disulfide bond</keyword>
<reference evidence="10" key="1">
    <citation type="submission" date="2013-09" db="EMBL/GenBank/DDBJ databases">
        <title>Corchorus olitorius genome sequencing.</title>
        <authorList>
            <person name="Alam M."/>
            <person name="Haque M.S."/>
            <person name="Islam M.S."/>
            <person name="Emdad E.M."/>
            <person name="Islam M.M."/>
            <person name="Ahmed B."/>
            <person name="Halim A."/>
            <person name="Hossen Q.M.M."/>
            <person name="Hossain M.Z."/>
            <person name="Ahmed R."/>
            <person name="Khan M.M."/>
            <person name="Islam R."/>
            <person name="Rashid M.M."/>
            <person name="Khan S.A."/>
            <person name="Rahman M.S."/>
            <person name="Alam M."/>
            <person name="Yahiya A.S."/>
            <person name="Khan M.S."/>
            <person name="Azam M.S."/>
            <person name="Haque T."/>
            <person name="Lashkar M.Z.H."/>
            <person name="Akhand A.I."/>
            <person name="Morshed G."/>
            <person name="Roy S."/>
            <person name="Uddin K.S."/>
            <person name="Rabeya T."/>
            <person name="Hossain A.S."/>
            <person name="Chowdhury A."/>
            <person name="Snigdha A.R."/>
            <person name="Mortoza M.S."/>
            <person name="Matin S.A."/>
            <person name="Hoque S.M.E."/>
            <person name="Islam M.K."/>
            <person name="Roy D.K."/>
            <person name="Haider R."/>
            <person name="Moosa M.M."/>
            <person name="Elias S.M."/>
            <person name="Hasan A.M."/>
            <person name="Jahan S."/>
            <person name="Shafiuddin M."/>
            <person name="Mahmood N."/>
            <person name="Shommy N.S."/>
        </authorList>
    </citation>
    <scope>NUCLEOTIDE SEQUENCE [LARGE SCALE GENOMIC DNA]</scope>
    <source>
        <strain evidence="10">cv. O-4</strain>
    </source>
</reference>
<dbReference type="EC" id="3.1.1.11" evidence="3"/>
<dbReference type="Pfam" id="PF04043">
    <property type="entry name" value="PMEI"/>
    <property type="match status" value="1"/>
</dbReference>
<evidence type="ECO:0000256" key="7">
    <source>
        <dbReference type="ARBA" id="ARBA00038471"/>
    </source>
</evidence>
<evidence type="ECO:0000256" key="5">
    <source>
        <dbReference type="ARBA" id="ARBA00023157"/>
    </source>
</evidence>
<dbReference type="CDD" id="cd15798">
    <property type="entry name" value="PMEI-like_3"/>
    <property type="match status" value="1"/>
</dbReference>
<dbReference type="Gene3D" id="1.20.140.40">
    <property type="entry name" value="Invertase/pectin methylesterase inhibitor family protein"/>
    <property type="match status" value="1"/>
</dbReference>
<comment type="similarity">
    <text evidence="7">Belongs to the PMEI family.</text>
</comment>
<evidence type="ECO:0000313" key="9">
    <source>
        <dbReference type="EMBL" id="OMO98099.1"/>
    </source>
</evidence>
<dbReference type="InterPro" id="IPR051955">
    <property type="entry name" value="PME_Inhibitor"/>
</dbReference>
<dbReference type="EMBL" id="AWUE01015381">
    <property type="protein sequence ID" value="OMO98099.1"/>
    <property type="molecule type" value="Genomic_DNA"/>
</dbReference>
<evidence type="ECO:0000256" key="1">
    <source>
        <dbReference type="ARBA" id="ARBA00006027"/>
    </source>
</evidence>
<dbReference type="InterPro" id="IPR035513">
    <property type="entry name" value="Invertase/methylesterase_inhib"/>
</dbReference>
<protein>
    <recommendedName>
        <fullName evidence="3">pectinesterase</fullName>
        <ecNumber evidence="3">3.1.1.11</ecNumber>
    </recommendedName>
</protein>
<comment type="caution">
    <text evidence="9">The sequence shown here is derived from an EMBL/GenBank/DDBJ whole genome shotgun (WGS) entry which is preliminary data.</text>
</comment>
<comment type="similarity">
    <text evidence="1">In the N-terminal section; belongs to the PMEI family.</text>
</comment>
<dbReference type="InterPro" id="IPR006501">
    <property type="entry name" value="Pectinesterase_inhib_dom"/>
</dbReference>
<dbReference type="PANTHER" id="PTHR31080">
    <property type="entry name" value="PECTINESTERASE INHIBITOR-LIKE"/>
    <property type="match status" value="1"/>
</dbReference>
<comment type="similarity">
    <text evidence="2">In the C-terminal section; belongs to the pectinesterase family.</text>
</comment>
<keyword evidence="4" id="KW-0732">Signal</keyword>
<evidence type="ECO:0000259" key="8">
    <source>
        <dbReference type="SMART" id="SM00856"/>
    </source>
</evidence>
<dbReference type="OrthoDB" id="1430376at2759"/>
<dbReference type="PANTHER" id="PTHR31080:SF15">
    <property type="entry name" value="INVERTASE"/>
    <property type="match status" value="1"/>
</dbReference>
<keyword evidence="10" id="KW-1185">Reference proteome</keyword>
<proteinExistence type="inferred from homology"/>
<dbReference type="Proteomes" id="UP000187203">
    <property type="component" value="Unassembled WGS sequence"/>
</dbReference>
<dbReference type="FunFam" id="1.20.140.40:FF:000010">
    <property type="entry name" value="Pectinesterase"/>
    <property type="match status" value="1"/>
</dbReference>
<dbReference type="SMART" id="SM00856">
    <property type="entry name" value="PMEI"/>
    <property type="match status" value="1"/>
</dbReference>
<organism evidence="9 10">
    <name type="scientific">Corchorus olitorius</name>
    <dbReference type="NCBI Taxonomy" id="93759"/>
    <lineage>
        <taxon>Eukaryota</taxon>
        <taxon>Viridiplantae</taxon>
        <taxon>Streptophyta</taxon>
        <taxon>Embryophyta</taxon>
        <taxon>Tracheophyta</taxon>
        <taxon>Spermatophyta</taxon>
        <taxon>Magnoliopsida</taxon>
        <taxon>eudicotyledons</taxon>
        <taxon>Gunneridae</taxon>
        <taxon>Pentapetalae</taxon>
        <taxon>rosids</taxon>
        <taxon>malvids</taxon>
        <taxon>Malvales</taxon>
        <taxon>Malvaceae</taxon>
        <taxon>Grewioideae</taxon>
        <taxon>Apeibeae</taxon>
        <taxon>Corchorus</taxon>
    </lineage>
</organism>
<gene>
    <name evidence="9" type="ORF">COLO4_14145</name>
</gene>
<name>A0A1R3JT83_9ROSI</name>
<keyword evidence="6" id="KW-0325">Glycoprotein</keyword>
<dbReference type="GO" id="GO:0004857">
    <property type="term" value="F:enzyme inhibitor activity"/>
    <property type="evidence" value="ECO:0007669"/>
    <property type="project" value="InterPro"/>
</dbReference>
<dbReference type="AlphaFoldDB" id="A0A1R3JT83"/>
<accession>A0A1R3JT83</accession>